<dbReference type="PANTHER" id="PTHR33653:SF1">
    <property type="entry name" value="RIBONUCLEASE VAPC2"/>
    <property type="match status" value="1"/>
</dbReference>
<reference evidence="10 12" key="1">
    <citation type="submission" date="2014-03" db="EMBL/GenBank/DDBJ databases">
        <title>Complete genome sequence of the Radio-Resistant Rubrobacter radiotolerans RSPS-4.</title>
        <authorList>
            <person name="Egas C.C."/>
            <person name="Barroso C.C."/>
            <person name="Froufe H.J.C."/>
            <person name="Pacheco J.J."/>
            <person name="Albuquerque L.L."/>
            <person name="da Costa M.M.S."/>
        </authorList>
    </citation>
    <scope>NUCLEOTIDE SEQUENCE [LARGE SCALE GENOMIC DNA]</scope>
    <source>
        <strain evidence="10 12">RSPS-4</strain>
    </source>
</reference>
<dbReference type="GO" id="GO:0004540">
    <property type="term" value="F:RNA nuclease activity"/>
    <property type="evidence" value="ECO:0007669"/>
    <property type="project" value="InterPro"/>
</dbReference>
<comment type="similarity">
    <text evidence="7 8">Belongs to the PINc/VapC protein family.</text>
</comment>
<organism evidence="10 12">
    <name type="scientific">Rubrobacter radiotolerans</name>
    <name type="common">Arthrobacter radiotolerans</name>
    <dbReference type="NCBI Taxonomy" id="42256"/>
    <lineage>
        <taxon>Bacteria</taxon>
        <taxon>Bacillati</taxon>
        <taxon>Actinomycetota</taxon>
        <taxon>Rubrobacteria</taxon>
        <taxon>Rubrobacterales</taxon>
        <taxon>Rubrobacteraceae</taxon>
        <taxon>Rubrobacter</taxon>
    </lineage>
</organism>
<dbReference type="Proteomes" id="UP000025229">
    <property type="component" value="Chromosome"/>
</dbReference>
<dbReference type="RefSeq" id="WP_038681531.1">
    <property type="nucleotide sequence ID" value="NZ_CP007514.1"/>
</dbReference>
<comment type="function">
    <text evidence="8">Toxic component of a toxin-antitoxin (TA) system. An RNase.</text>
</comment>
<sequence>MSQLRRLLDTNVCIALIRARSPHALRRFEDFEPGEVGVSAITVAELRYGVEKSAAVGRNRDALARFLLPLEVLAFDSEATELYGKVRAGLERQGMPIGPLDTLIVAHALSIGTTLVTNNTREFGRVPGLAVEDWTA</sequence>
<feature type="domain" description="PIN" evidence="9">
    <location>
        <begin position="7"/>
        <end position="128"/>
    </location>
</feature>
<name>A0A023X2D7_RUBRA</name>
<evidence type="ECO:0000256" key="3">
    <source>
        <dbReference type="ARBA" id="ARBA00022722"/>
    </source>
</evidence>
<keyword evidence="6 8" id="KW-0460">Magnesium</keyword>
<keyword evidence="4 8" id="KW-0479">Metal-binding</keyword>
<dbReference type="OrthoDB" id="9804823at2"/>
<dbReference type="InterPro" id="IPR029060">
    <property type="entry name" value="PIN-like_dom_sf"/>
</dbReference>
<dbReference type="HAMAP" id="MF_00265">
    <property type="entry name" value="VapC_Nob1"/>
    <property type="match status" value="1"/>
</dbReference>
<reference evidence="11" key="2">
    <citation type="submission" date="2023-11" db="EMBL/GenBank/DDBJ databases">
        <title>MicrobeMod: A computational toolkit for identifying prokaryotic methylation and restriction-modification with nanopore sequencing.</title>
        <authorList>
            <person name="Crits-Christoph A."/>
            <person name="Kang S.C."/>
            <person name="Lee H."/>
            <person name="Ostrov N."/>
        </authorList>
    </citation>
    <scope>NUCLEOTIDE SEQUENCE</scope>
    <source>
        <strain evidence="11">ATCC 51242</strain>
    </source>
</reference>
<evidence type="ECO:0000256" key="4">
    <source>
        <dbReference type="ARBA" id="ARBA00022723"/>
    </source>
</evidence>
<comment type="cofactor">
    <cofactor evidence="1 8">
        <name>Mg(2+)</name>
        <dbReference type="ChEBI" id="CHEBI:18420"/>
    </cofactor>
</comment>
<keyword evidence="8" id="KW-0800">Toxin</keyword>
<dbReference type="InterPro" id="IPR002716">
    <property type="entry name" value="PIN_dom"/>
</dbReference>
<dbReference type="GO" id="GO:0090729">
    <property type="term" value="F:toxin activity"/>
    <property type="evidence" value="ECO:0007669"/>
    <property type="project" value="UniProtKB-KW"/>
</dbReference>
<evidence type="ECO:0000313" key="12">
    <source>
        <dbReference type="Proteomes" id="UP000025229"/>
    </source>
</evidence>
<evidence type="ECO:0000313" key="11">
    <source>
        <dbReference type="EMBL" id="MDX5894009.1"/>
    </source>
</evidence>
<dbReference type="InterPro" id="IPR022907">
    <property type="entry name" value="VapC_family"/>
</dbReference>
<accession>A0A023X2D7</accession>
<dbReference type="Proteomes" id="UP001281130">
    <property type="component" value="Unassembled WGS sequence"/>
</dbReference>
<dbReference type="EC" id="3.1.-.-" evidence="8"/>
<dbReference type="PANTHER" id="PTHR33653">
    <property type="entry name" value="RIBONUCLEASE VAPC2"/>
    <property type="match status" value="1"/>
</dbReference>
<dbReference type="EMBL" id="CP007514">
    <property type="protein sequence ID" value="AHY46602.1"/>
    <property type="molecule type" value="Genomic_DNA"/>
</dbReference>
<dbReference type="InterPro" id="IPR050556">
    <property type="entry name" value="Type_II_TA_system_RNase"/>
</dbReference>
<evidence type="ECO:0000256" key="2">
    <source>
        <dbReference type="ARBA" id="ARBA00022649"/>
    </source>
</evidence>
<dbReference type="PATRIC" id="fig|42256.3.peg.1336"/>
<dbReference type="EMBL" id="JAWXXX010000001">
    <property type="protein sequence ID" value="MDX5894009.1"/>
    <property type="molecule type" value="Genomic_DNA"/>
</dbReference>
<evidence type="ECO:0000259" key="9">
    <source>
        <dbReference type="Pfam" id="PF01850"/>
    </source>
</evidence>
<gene>
    <name evidence="8" type="primary">vapC</name>
    <name evidence="10" type="ORF">RradSPS_1319</name>
    <name evidence="11" type="ORF">SIL72_08210</name>
</gene>
<evidence type="ECO:0000256" key="7">
    <source>
        <dbReference type="ARBA" id="ARBA00038093"/>
    </source>
</evidence>
<keyword evidence="5 8" id="KW-0378">Hydrolase</keyword>
<evidence type="ECO:0000256" key="1">
    <source>
        <dbReference type="ARBA" id="ARBA00001946"/>
    </source>
</evidence>
<feature type="binding site" evidence="8">
    <location>
        <position position="9"/>
    </location>
    <ligand>
        <name>Mg(2+)</name>
        <dbReference type="ChEBI" id="CHEBI:18420"/>
    </ligand>
</feature>
<keyword evidence="3 8" id="KW-0540">Nuclease</keyword>
<evidence type="ECO:0000256" key="8">
    <source>
        <dbReference type="HAMAP-Rule" id="MF_00265"/>
    </source>
</evidence>
<evidence type="ECO:0000313" key="10">
    <source>
        <dbReference type="EMBL" id="AHY46602.1"/>
    </source>
</evidence>
<dbReference type="HOGENOM" id="CLU_118482_5_3_11"/>
<dbReference type="GO" id="GO:0000287">
    <property type="term" value="F:magnesium ion binding"/>
    <property type="evidence" value="ECO:0007669"/>
    <property type="project" value="UniProtKB-UniRule"/>
</dbReference>
<dbReference type="KEGG" id="rrd:RradSPS_1319"/>
<keyword evidence="2 8" id="KW-1277">Toxin-antitoxin system</keyword>
<dbReference type="AlphaFoldDB" id="A0A023X2D7"/>
<evidence type="ECO:0000256" key="5">
    <source>
        <dbReference type="ARBA" id="ARBA00022801"/>
    </source>
</evidence>
<dbReference type="Pfam" id="PF01850">
    <property type="entry name" value="PIN"/>
    <property type="match status" value="1"/>
</dbReference>
<evidence type="ECO:0000256" key="6">
    <source>
        <dbReference type="ARBA" id="ARBA00022842"/>
    </source>
</evidence>
<dbReference type="Gene3D" id="3.40.50.1010">
    <property type="entry name" value="5'-nuclease"/>
    <property type="match status" value="1"/>
</dbReference>
<feature type="binding site" evidence="8">
    <location>
        <position position="101"/>
    </location>
    <ligand>
        <name>Mg(2+)</name>
        <dbReference type="ChEBI" id="CHEBI:18420"/>
    </ligand>
</feature>
<dbReference type="CDD" id="cd18745">
    <property type="entry name" value="PIN_VapC4-5_FitB-like"/>
    <property type="match status" value="1"/>
</dbReference>
<dbReference type="SUPFAM" id="SSF88723">
    <property type="entry name" value="PIN domain-like"/>
    <property type="match status" value="1"/>
</dbReference>
<protein>
    <recommendedName>
        <fullName evidence="8">Ribonuclease VapC</fullName>
        <shortName evidence="8">RNase VapC</shortName>
        <ecNumber evidence="8">3.1.-.-</ecNumber>
    </recommendedName>
    <alternativeName>
        <fullName evidence="8">Toxin VapC</fullName>
    </alternativeName>
</protein>
<dbReference type="GO" id="GO:0016787">
    <property type="term" value="F:hydrolase activity"/>
    <property type="evidence" value="ECO:0007669"/>
    <property type="project" value="UniProtKB-KW"/>
</dbReference>
<keyword evidence="12" id="KW-1185">Reference proteome</keyword>
<proteinExistence type="inferred from homology"/>
<dbReference type="STRING" id="42256.RradSPS_1319"/>
<dbReference type="eggNOG" id="COG1487">
    <property type="taxonomic scope" value="Bacteria"/>
</dbReference>